<gene>
    <name evidence="2" type="ORF">GPA24_01460</name>
</gene>
<dbReference type="Proteomes" id="UP000633943">
    <property type="component" value="Unassembled WGS sequence"/>
</dbReference>
<sequence>MLRKVRGLAESTDRRAAGIGTEMAGILKRLQAAVYAARATSPPLPQCHAADIAQLRRLCERHRDDPHAVVGSLAREFLNDWDVILRPLDEPHLPLTNNAAEQALRHWVIARRISHGTRSATGSRAFALLASVIDTCRRRGACAWRFLGAVIHAARRGLALPSLPTAAA</sequence>
<dbReference type="InterPro" id="IPR052344">
    <property type="entry name" value="Transposase-related"/>
</dbReference>
<dbReference type="PANTHER" id="PTHR33678">
    <property type="entry name" value="BLL1576 PROTEIN"/>
    <property type="match status" value="1"/>
</dbReference>
<keyword evidence="3" id="KW-1185">Reference proteome</keyword>
<feature type="domain" description="Transposase IS66 central" evidence="1">
    <location>
        <begin position="52"/>
        <end position="124"/>
    </location>
</feature>
<evidence type="ECO:0000259" key="1">
    <source>
        <dbReference type="Pfam" id="PF03050"/>
    </source>
</evidence>
<protein>
    <submittedName>
        <fullName evidence="2">Transposase</fullName>
    </submittedName>
</protein>
<dbReference type="Pfam" id="PF03050">
    <property type="entry name" value="DDE_Tnp_IS66"/>
    <property type="match status" value="1"/>
</dbReference>
<accession>A0ABX1NQI8</accession>
<dbReference type="EMBL" id="WTVP01000002">
    <property type="protein sequence ID" value="NMG14229.1"/>
    <property type="molecule type" value="Genomic_DNA"/>
</dbReference>
<comment type="caution">
    <text evidence="2">The sequence shown here is derived from an EMBL/GenBank/DDBJ whole genome shotgun (WGS) entry which is preliminary data.</text>
</comment>
<name>A0ABX1NQI8_9RHOO</name>
<reference evidence="2 3" key="1">
    <citation type="submission" date="2019-12" db="EMBL/GenBank/DDBJ databases">
        <title>Comparative genomics gives insights into the taxonomy of the Azoarcus-Aromatoleum group and reveals separate origins of nif in the plant-associated Azoarcus and non-plant-associated Aromatoleum sub-groups.</title>
        <authorList>
            <person name="Lafos M."/>
            <person name="Maluk M."/>
            <person name="Batista M."/>
            <person name="Junghare M."/>
            <person name="Carmona M."/>
            <person name="Faoro H."/>
            <person name="Cruz L.M."/>
            <person name="Battistoni F."/>
            <person name="De Souza E."/>
            <person name="Pedrosa F."/>
            <person name="Chen W.-M."/>
            <person name="Poole P.S."/>
            <person name="Dixon R.A."/>
            <person name="James E.K."/>
        </authorList>
    </citation>
    <scope>NUCLEOTIDE SEQUENCE [LARGE SCALE GENOMIC DNA]</scope>
    <source>
        <strain evidence="2 3">PbN1</strain>
    </source>
</reference>
<dbReference type="PANTHER" id="PTHR33678:SF2">
    <property type="match status" value="1"/>
</dbReference>
<organism evidence="2 3">
    <name type="scientific">Aromatoleum bremense</name>
    <dbReference type="NCBI Taxonomy" id="76115"/>
    <lineage>
        <taxon>Bacteria</taxon>
        <taxon>Pseudomonadati</taxon>
        <taxon>Pseudomonadota</taxon>
        <taxon>Betaproteobacteria</taxon>
        <taxon>Rhodocyclales</taxon>
        <taxon>Rhodocyclaceae</taxon>
        <taxon>Aromatoleum</taxon>
    </lineage>
</organism>
<dbReference type="InterPro" id="IPR004291">
    <property type="entry name" value="Transposase_IS66_central"/>
</dbReference>
<proteinExistence type="predicted"/>
<evidence type="ECO:0000313" key="3">
    <source>
        <dbReference type="Proteomes" id="UP000633943"/>
    </source>
</evidence>
<evidence type="ECO:0000313" key="2">
    <source>
        <dbReference type="EMBL" id="NMG14229.1"/>
    </source>
</evidence>